<accession>A0A0D1IW31</accession>
<dbReference type="PATRIC" id="fig|280871.6.peg.6066"/>
<protein>
    <recommendedName>
        <fullName evidence="5">DUF1003 domain-containing protein</fullName>
    </recommendedName>
</protein>
<reference evidence="3 4" key="1">
    <citation type="submission" date="2015-01" db="EMBL/GenBank/DDBJ databases">
        <title>Genome sequence of Mycobacterium llatzerense and Mycobacterium immunogenum recovered from brain abscess.</title>
        <authorList>
            <person name="Greninger A.L."/>
            <person name="Langelier C."/>
            <person name="Cunningham G."/>
            <person name="Chiu C.Y."/>
            <person name="Miller S."/>
        </authorList>
    </citation>
    <scope>NUCLEOTIDE SEQUENCE [LARGE SCALE GENOMIC DNA]</scope>
    <source>
        <strain evidence="3 4">CLUC14</strain>
    </source>
</reference>
<evidence type="ECO:0000313" key="3">
    <source>
        <dbReference type="EMBL" id="KIU13563.1"/>
    </source>
</evidence>
<dbReference type="Proteomes" id="UP000032221">
    <property type="component" value="Unassembled WGS sequence"/>
</dbReference>
<name>A0A0D1IW31_9MYCO</name>
<dbReference type="PANTHER" id="PTHR41386:SF1">
    <property type="entry name" value="MEMBRANE PROTEIN"/>
    <property type="match status" value="1"/>
</dbReference>
<evidence type="ECO:0000256" key="2">
    <source>
        <dbReference type="SAM" id="Phobius"/>
    </source>
</evidence>
<dbReference type="EMBL" id="JXST01000085">
    <property type="protein sequence ID" value="KIU13563.1"/>
    <property type="molecule type" value="Genomic_DNA"/>
</dbReference>
<evidence type="ECO:0000313" key="4">
    <source>
        <dbReference type="Proteomes" id="UP000032221"/>
    </source>
</evidence>
<feature type="region of interest" description="Disordered" evidence="1">
    <location>
        <begin position="173"/>
        <end position="207"/>
    </location>
</feature>
<comment type="caution">
    <text evidence="3">The sequence shown here is derived from an EMBL/GenBank/DDBJ whole genome shotgun (WGS) entry which is preliminary data.</text>
</comment>
<dbReference type="AlphaFoldDB" id="A0A0D1IW31"/>
<keyword evidence="2" id="KW-0812">Transmembrane</keyword>
<gene>
    <name evidence="3" type="ORF">TL10_29215</name>
</gene>
<dbReference type="PANTHER" id="PTHR41386">
    <property type="entry name" value="INTEGRAL MEMBRANE PROTEIN-RELATED"/>
    <property type="match status" value="1"/>
</dbReference>
<organism evidence="3 4">
    <name type="scientific">Mycolicibacterium llatzerense</name>
    <dbReference type="NCBI Taxonomy" id="280871"/>
    <lineage>
        <taxon>Bacteria</taxon>
        <taxon>Bacillati</taxon>
        <taxon>Actinomycetota</taxon>
        <taxon>Actinomycetes</taxon>
        <taxon>Mycobacteriales</taxon>
        <taxon>Mycobacteriaceae</taxon>
        <taxon>Mycolicibacterium</taxon>
    </lineage>
</organism>
<proteinExistence type="predicted"/>
<evidence type="ECO:0000256" key="1">
    <source>
        <dbReference type="SAM" id="MobiDB-lite"/>
    </source>
</evidence>
<keyword evidence="2" id="KW-0472">Membrane</keyword>
<keyword evidence="2" id="KW-1133">Transmembrane helix</keyword>
<keyword evidence="4" id="KW-1185">Reference proteome</keyword>
<feature type="transmembrane region" description="Helical" evidence="2">
    <location>
        <begin position="75"/>
        <end position="98"/>
    </location>
</feature>
<evidence type="ECO:0008006" key="5">
    <source>
        <dbReference type="Google" id="ProtNLM"/>
    </source>
</evidence>
<feature type="transmembrane region" description="Helical" evidence="2">
    <location>
        <begin position="110"/>
        <end position="133"/>
    </location>
</feature>
<feature type="compositionally biased region" description="Basic and acidic residues" evidence="1">
    <location>
        <begin position="197"/>
        <end position="207"/>
    </location>
</feature>
<dbReference type="InterPro" id="IPR010406">
    <property type="entry name" value="DUF1003"/>
</dbReference>
<sequence>MNAMSPDEPTEASPAVGTGGAAGSGRASRDRTELETAGRSGDFSREMFACPNCGHQLSMFMEARSKRGDMAAARLANVAGSWPFLLILVLAIVAWLVINTIVPLFDPDSSAMLDYLGTALATVAALQGPLILLTQRRESDRDRARDIEAFHISQHVEADLHAISLAIDSVLERRGPDRSSGTSGTPMGNREADDPEQEPHTPSKDSA</sequence>
<dbReference type="Pfam" id="PF06210">
    <property type="entry name" value="DUF1003"/>
    <property type="match status" value="1"/>
</dbReference>
<feature type="compositionally biased region" description="Basic and acidic residues" evidence="1">
    <location>
        <begin position="27"/>
        <end position="36"/>
    </location>
</feature>
<feature type="region of interest" description="Disordered" evidence="1">
    <location>
        <begin position="1"/>
        <end position="38"/>
    </location>
</feature>